<feature type="region of interest" description="Disordered" evidence="1">
    <location>
        <begin position="139"/>
        <end position="252"/>
    </location>
</feature>
<organism evidence="2 3">
    <name type="scientific">Jaminaea rosea</name>
    <dbReference type="NCBI Taxonomy" id="1569628"/>
    <lineage>
        <taxon>Eukaryota</taxon>
        <taxon>Fungi</taxon>
        <taxon>Dikarya</taxon>
        <taxon>Basidiomycota</taxon>
        <taxon>Ustilaginomycotina</taxon>
        <taxon>Exobasidiomycetes</taxon>
        <taxon>Microstromatales</taxon>
        <taxon>Microstromatales incertae sedis</taxon>
        <taxon>Jaminaea</taxon>
    </lineage>
</organism>
<dbReference type="AlphaFoldDB" id="A0A316V6D8"/>
<dbReference type="EMBL" id="KZ819662">
    <property type="protein sequence ID" value="PWN31005.1"/>
    <property type="molecule type" value="Genomic_DNA"/>
</dbReference>
<sequence>MAGSASSSSSTTGTTTMSTGGAGQPSSSSSHAQFSLPPPVDFDAIRRKQRAITQAAGSAASSNGSQMNSPAYQQGGGSSGGAAGNHFSMSGSNGVNGSSSSSGGGGPKLPTTSSSAGAFGSGNDPDAFQAALDQLMAGNDHAMGTPTHPPGGHANMFAPSQQQPAPHHHHHHPHGPARQNSQPTTPQGAPMMMANQFHQQHQQPQHHSHPHLAHSHHHHHHHPHAPQQPQQPSSQPGSSASPFPPSASPMPAEEHARLLGNASMSFNTFAMDLGRSQQAAAGMQYIDPSVTAWVGGVRSAAQTLCTELAGISQALRAGSMSLWRGQGGRPGPAGTGATNQFWPNDFASMFAQMQGQQSGDSSAQASPANPRGMGGAQGQRGMPNAANMEPTMLLNFLDQNQGLPPGLPPGPAEQMLDFLTQPSTGIAHDVNGSSASSSNAAIANKKRPADSSASPAGPAAGPSASKIPKAAGKHKSRPPIEGVRRESVRYRNRKLLVDMREQLYKWLDTTEFCRIARSYPQGSNGWATVPIDAERPELGTKRVFKPNFEIGSDLYICNKELLEALIELGQQKVRDGPEAYGMKEGVEAKDVVVDVAKDLMDSARHGYRANLKKQQEDEADAKAKSTRYKQQERHRTKVRNREVGAKRLRHPIPDALLTMGLHSDDAASDQEDMHKMDKDEWRRTRLRKLQSKRGWEALSPRWRNPHLTKAYHIADTLSKSKQMPRWRRDGGVDLDPPSRLWGKTLPKVVFDPTWLAENEQRIKEDPFHITVEDRPVAGWRNEEHGLSDDTEDELERFEREVARLNRAARKKTAGTAGPSSNAYSMMGMPGASGTAGTGRQHSSSASSPSTGNSEGRDRGRSNSGRSGEGEDADGDADDEGHSGDVGMSMDVDTKDSRSALLPGVGTAIGGAGGAGGSLLHQTAGLV</sequence>
<reference evidence="2 3" key="1">
    <citation type="journal article" date="2018" name="Mol. Biol. Evol.">
        <title>Broad Genomic Sampling Reveals a Smut Pathogenic Ancestry of the Fungal Clade Ustilaginomycotina.</title>
        <authorList>
            <person name="Kijpornyongpan T."/>
            <person name="Mondo S.J."/>
            <person name="Barry K."/>
            <person name="Sandor L."/>
            <person name="Lee J."/>
            <person name="Lipzen A."/>
            <person name="Pangilinan J."/>
            <person name="LaButti K."/>
            <person name="Hainaut M."/>
            <person name="Henrissat B."/>
            <person name="Grigoriev I.V."/>
            <person name="Spatafora J.W."/>
            <person name="Aime M.C."/>
        </authorList>
    </citation>
    <scope>NUCLEOTIDE SEQUENCE [LARGE SCALE GENOMIC DNA]</scope>
    <source>
        <strain evidence="2 3">MCA 5214</strain>
    </source>
</reference>
<dbReference type="GeneID" id="37027129"/>
<feature type="compositionally biased region" description="Basic residues" evidence="1">
    <location>
        <begin position="166"/>
        <end position="175"/>
    </location>
</feature>
<feature type="region of interest" description="Disordered" evidence="1">
    <location>
        <begin position="353"/>
        <end position="386"/>
    </location>
</feature>
<feature type="compositionally biased region" description="Acidic residues" evidence="1">
    <location>
        <begin position="869"/>
        <end position="878"/>
    </location>
</feature>
<evidence type="ECO:0000313" key="3">
    <source>
        <dbReference type="Proteomes" id="UP000245884"/>
    </source>
</evidence>
<feature type="region of interest" description="Disordered" evidence="1">
    <location>
        <begin position="807"/>
        <end position="901"/>
    </location>
</feature>
<evidence type="ECO:0000313" key="2">
    <source>
        <dbReference type="EMBL" id="PWN31005.1"/>
    </source>
</evidence>
<dbReference type="RefSeq" id="XP_025365617.1">
    <property type="nucleotide sequence ID" value="XM_025505306.1"/>
</dbReference>
<feature type="compositionally biased region" description="Low complexity" evidence="1">
    <location>
        <begin position="1"/>
        <end position="19"/>
    </location>
</feature>
<feature type="region of interest" description="Disordered" evidence="1">
    <location>
        <begin position="1"/>
        <end position="126"/>
    </location>
</feature>
<proteinExistence type="predicted"/>
<feature type="compositionally biased region" description="Low complexity" evidence="1">
    <location>
        <begin position="54"/>
        <end position="69"/>
    </location>
</feature>
<feature type="compositionally biased region" description="Low complexity" evidence="1">
    <location>
        <begin position="842"/>
        <end position="853"/>
    </location>
</feature>
<feature type="compositionally biased region" description="Low complexity" evidence="1">
    <location>
        <begin position="353"/>
        <end position="371"/>
    </location>
</feature>
<feature type="compositionally biased region" description="Basic and acidic residues" evidence="1">
    <location>
        <begin position="613"/>
        <end position="637"/>
    </location>
</feature>
<feature type="compositionally biased region" description="Basic residues" evidence="1">
    <location>
        <begin position="204"/>
        <end position="224"/>
    </location>
</feature>
<feature type="compositionally biased region" description="Low complexity" evidence="1">
    <location>
        <begin position="450"/>
        <end position="470"/>
    </location>
</feature>
<feature type="compositionally biased region" description="Gly residues" evidence="1">
    <location>
        <begin position="74"/>
        <end position="83"/>
    </location>
</feature>
<accession>A0A316V6D8</accession>
<evidence type="ECO:0000256" key="1">
    <source>
        <dbReference type="SAM" id="MobiDB-lite"/>
    </source>
</evidence>
<feature type="region of interest" description="Disordered" evidence="1">
    <location>
        <begin position="424"/>
        <end position="485"/>
    </location>
</feature>
<name>A0A316V6D8_9BASI</name>
<protein>
    <submittedName>
        <fullName evidence="2">Uncharacterized protein</fullName>
    </submittedName>
</protein>
<dbReference type="OrthoDB" id="2553934at2759"/>
<feature type="compositionally biased region" description="Low complexity" evidence="1">
    <location>
        <begin position="88"/>
        <end position="101"/>
    </location>
</feature>
<feature type="compositionally biased region" description="Polar residues" evidence="1">
    <location>
        <begin position="178"/>
        <end position="187"/>
    </location>
</feature>
<feature type="compositionally biased region" description="Low complexity" evidence="1">
    <location>
        <begin position="433"/>
        <end position="443"/>
    </location>
</feature>
<feature type="region of interest" description="Disordered" evidence="1">
    <location>
        <begin position="612"/>
        <end position="637"/>
    </location>
</feature>
<gene>
    <name evidence="2" type="ORF">BDZ90DRAFT_230001</name>
</gene>
<dbReference type="Proteomes" id="UP000245884">
    <property type="component" value="Unassembled WGS sequence"/>
</dbReference>
<feature type="compositionally biased region" description="Low complexity" evidence="1">
    <location>
        <begin position="225"/>
        <end position="241"/>
    </location>
</feature>
<keyword evidence="3" id="KW-1185">Reference proteome</keyword>
<feature type="compositionally biased region" description="Low complexity" evidence="1">
    <location>
        <begin position="108"/>
        <end position="122"/>
    </location>
</feature>